<gene>
    <name evidence="3" type="ORF">SDC9_118336</name>
</gene>
<reference evidence="3" key="1">
    <citation type="submission" date="2019-08" db="EMBL/GenBank/DDBJ databases">
        <authorList>
            <person name="Kucharzyk K."/>
            <person name="Murdoch R.W."/>
            <person name="Higgins S."/>
            <person name="Loffler F."/>
        </authorList>
    </citation>
    <scope>NUCLEOTIDE SEQUENCE</scope>
</reference>
<dbReference type="EMBL" id="VSSQ01024071">
    <property type="protein sequence ID" value="MPM71371.1"/>
    <property type="molecule type" value="Genomic_DNA"/>
</dbReference>
<accession>A0A645C345</accession>
<dbReference type="InterPro" id="IPR012859">
    <property type="entry name" value="Pilin_N_archaeal"/>
</dbReference>
<proteinExistence type="predicted"/>
<evidence type="ECO:0000313" key="3">
    <source>
        <dbReference type="EMBL" id="MPM71371.1"/>
    </source>
</evidence>
<dbReference type="InterPro" id="IPR013373">
    <property type="entry name" value="Flagellin/pilin_N_arc"/>
</dbReference>
<feature type="domain" description="Archaeal Type IV pilin N-terminal" evidence="2">
    <location>
        <begin position="11"/>
        <end position="84"/>
    </location>
</feature>
<comment type="caution">
    <text evidence="3">The sequence shown here is derived from an EMBL/GenBank/DDBJ whole genome shotgun (WGS) entry which is preliminary data.</text>
</comment>
<dbReference type="Pfam" id="PF07790">
    <property type="entry name" value="Pilin_N"/>
    <property type="match status" value="1"/>
</dbReference>
<protein>
    <recommendedName>
        <fullName evidence="2">Archaeal Type IV pilin N-terminal domain-containing protein</fullName>
    </recommendedName>
</protein>
<dbReference type="NCBIfam" id="TIGR02537">
    <property type="entry name" value="arch_flag_Nterm"/>
    <property type="match status" value="1"/>
</dbReference>
<sequence length="142" mass="15095">MDLKKVFTNDKAVSPVIGVVLMVAITVILAAAIGSSVFGQGPAKSAPQANINAKLTNNSQNVTIEHLGGDTIVWDNANIRFSYENGSISNLPTVVKPKGQFAVGQIETFVVSYSTLPSGEVFTLKITDNVSSQLICDKKIRT</sequence>
<evidence type="ECO:0000256" key="1">
    <source>
        <dbReference type="SAM" id="Phobius"/>
    </source>
</evidence>
<dbReference type="PANTHER" id="PTHR38138">
    <property type="entry name" value="VNG6441H"/>
    <property type="match status" value="1"/>
</dbReference>
<organism evidence="3">
    <name type="scientific">bioreactor metagenome</name>
    <dbReference type="NCBI Taxonomy" id="1076179"/>
    <lineage>
        <taxon>unclassified sequences</taxon>
        <taxon>metagenomes</taxon>
        <taxon>ecological metagenomes</taxon>
    </lineage>
</organism>
<keyword evidence="1" id="KW-1133">Transmembrane helix</keyword>
<keyword evidence="1" id="KW-0812">Transmembrane</keyword>
<feature type="transmembrane region" description="Helical" evidence="1">
    <location>
        <begin position="12"/>
        <end position="34"/>
    </location>
</feature>
<name>A0A645C345_9ZZZZ</name>
<dbReference type="AlphaFoldDB" id="A0A645C345"/>
<evidence type="ECO:0000259" key="2">
    <source>
        <dbReference type="Pfam" id="PF07790"/>
    </source>
</evidence>
<dbReference type="PANTHER" id="PTHR38138:SF1">
    <property type="entry name" value="ARCHAEAL TYPE IV PILIN N-TERMINAL DOMAIN-CONTAINING PROTEIN"/>
    <property type="match status" value="1"/>
</dbReference>
<keyword evidence="1" id="KW-0472">Membrane</keyword>